<gene>
    <name evidence="3" type="ORF">QE109_03470</name>
</gene>
<evidence type="ECO:0000256" key="1">
    <source>
        <dbReference type="SAM" id="SignalP"/>
    </source>
</evidence>
<accession>A0ABT6N9V6</accession>
<organism evidence="3 4">
    <name type="scientific">Fusibacter bizertensis</name>
    <dbReference type="NCBI Taxonomy" id="1488331"/>
    <lineage>
        <taxon>Bacteria</taxon>
        <taxon>Bacillati</taxon>
        <taxon>Bacillota</taxon>
        <taxon>Clostridia</taxon>
        <taxon>Eubacteriales</taxon>
        <taxon>Eubacteriales Family XII. Incertae Sedis</taxon>
        <taxon>Fusibacter</taxon>
    </lineage>
</organism>
<reference evidence="3 4" key="1">
    <citation type="submission" date="2023-04" db="EMBL/GenBank/DDBJ databases">
        <title>Fusibacter bizertensis strain WBS, isolated from littoral bottom sediments of the Arctic seas - biochemical and genomic analysis.</title>
        <authorList>
            <person name="Brioukhanov A.L."/>
        </authorList>
    </citation>
    <scope>NUCLEOTIDE SEQUENCE [LARGE SCALE GENOMIC DNA]</scope>
    <source>
        <strain evidence="3 4">WBS</strain>
    </source>
</reference>
<feature type="chain" id="PRO_5045722557" evidence="1">
    <location>
        <begin position="23"/>
        <end position="461"/>
    </location>
</feature>
<evidence type="ECO:0000313" key="4">
    <source>
        <dbReference type="Proteomes" id="UP001158045"/>
    </source>
</evidence>
<proteinExistence type="predicted"/>
<dbReference type="RefSeq" id="WP_281093005.1">
    <property type="nucleotide sequence ID" value="NZ_JARYZI010000002.1"/>
</dbReference>
<dbReference type="PROSITE" id="PS51257">
    <property type="entry name" value="PROKAR_LIPOPROTEIN"/>
    <property type="match status" value="1"/>
</dbReference>
<evidence type="ECO:0000313" key="3">
    <source>
        <dbReference type="EMBL" id="MDH8677191.1"/>
    </source>
</evidence>
<keyword evidence="1" id="KW-0732">Signal</keyword>
<comment type="caution">
    <text evidence="3">The sequence shown here is derived from an EMBL/GenBank/DDBJ whole genome shotgun (WGS) entry which is preliminary data.</text>
</comment>
<dbReference type="Pfam" id="PF07603">
    <property type="entry name" value="Lcl_C"/>
    <property type="match status" value="2"/>
</dbReference>
<dbReference type="InterPro" id="IPR011460">
    <property type="entry name" value="Lcl_C"/>
</dbReference>
<feature type="domain" description="Lcl C-terminal" evidence="2">
    <location>
        <begin position="278"/>
        <end position="381"/>
    </location>
</feature>
<feature type="signal peptide" evidence="1">
    <location>
        <begin position="1"/>
        <end position="22"/>
    </location>
</feature>
<evidence type="ECO:0000259" key="2">
    <source>
        <dbReference type="Pfam" id="PF07603"/>
    </source>
</evidence>
<dbReference type="EMBL" id="JARYZI010000002">
    <property type="protein sequence ID" value="MDH8677191.1"/>
    <property type="molecule type" value="Genomic_DNA"/>
</dbReference>
<protein>
    <submittedName>
        <fullName evidence="3">DUF1566 domain-containing protein</fullName>
    </submittedName>
</protein>
<sequence>MYKKLISILLIALIVTSCSVNTNDNEVQQETVKQQTVQEVTAEKTEKTDSPEADDLSFKIVDTGQTVCYDEMNQMSSFPNPGEDYYGQDAQHEGYQPSYTLSSDGKTVYDNVTGLTWQSSPNTTNTIPVYEDKKTVEEALSVPDELNAMAYGGYTDWRLPTIKEMYSLILFSGKDISGYSGTDTSVLTPFIDTDYFKFSYGDIEKDGRLLESQYYSTATFINNPGDRGFQKQFGVNFADGRIKGYDVESPEGEFKFYVQCVRGNTSYGINDFVDNQDKTITDQATGLMWSQSDSEKALTWKDALKWVETMNAENYLGYSDWRLPTVKELQGIVDYNNAPEYNGKPAIDTDYFNVSSIINEQGEEDYPYFWSSTTHVSYRNSSMDNIGNAAAYQTFGRALGYYDREGRWIDVHGAGAQRSDPKSTDMSKYTLVTINGIEGYSFGPQGDAVRGYNYVRLVRDK</sequence>
<dbReference type="PANTHER" id="PTHR35812">
    <property type="entry name" value="LIPOPROTEIN"/>
    <property type="match status" value="1"/>
</dbReference>
<dbReference type="PANTHER" id="PTHR35812:SF1">
    <property type="entry name" value="LIPOPROTEIN"/>
    <property type="match status" value="1"/>
</dbReference>
<feature type="domain" description="Lcl C-terminal" evidence="2">
    <location>
        <begin position="106"/>
        <end position="262"/>
    </location>
</feature>
<name>A0ABT6N9V6_9FIRM</name>
<dbReference type="Proteomes" id="UP001158045">
    <property type="component" value="Unassembled WGS sequence"/>
</dbReference>
<keyword evidence="4" id="KW-1185">Reference proteome</keyword>